<dbReference type="InterPro" id="IPR036136">
    <property type="entry name" value="Nit/Sulf_reduc_fer-like_dom_sf"/>
</dbReference>
<dbReference type="InterPro" id="IPR045854">
    <property type="entry name" value="NO2/SO3_Rdtase_4Fe4S_sf"/>
</dbReference>
<dbReference type="GO" id="GO:0046872">
    <property type="term" value="F:metal ion binding"/>
    <property type="evidence" value="ECO:0007669"/>
    <property type="project" value="UniProtKB-KW"/>
</dbReference>
<dbReference type="Proteomes" id="UP000198518">
    <property type="component" value="Unassembled WGS sequence"/>
</dbReference>
<proteinExistence type="inferred from homology"/>
<feature type="domain" description="Nitrite/Sulfite reductase ferredoxin-like" evidence="10">
    <location>
        <begin position="95"/>
        <end position="128"/>
    </location>
</feature>
<dbReference type="PANTHER" id="PTHR32439:SF0">
    <property type="entry name" value="FERREDOXIN--NITRITE REDUCTASE, CHLOROPLASTIC"/>
    <property type="match status" value="1"/>
</dbReference>
<sequence length="602" mass="67616">MPTDVERWKDEVYGEEIREHLFEFAAAGWDAIPDEERDAWFERFKWWGLYHQRKGQESYFMLRIGTPNGVLEPGQLETVAEVADEYARGPVDNPEFGAAYCDWTTRQSIQLHWIKLEDVPDIFETLEANGLSTKQACGDSWRNVVGCPVAGKDTHEHVDAWPVAEDLHETFKGDDEYANLPRKWKVSVTGCDQGCGQGDINDLAFEPAEKNGELGFNVRLGGGLARKEPRFARDVDVWVPEEKVTDVAAAATELFDDHGDRENRYNARMKFLVDEWGAEKVRSVLQKEYVDWDLESAGDDLREQYTYNAGGNEHGDHVGVHEQPDGNYYVGLNVLVGRMGVDDVAELAALADEYGSGEVRLTQRQNVVVTDVPEATLDDFLAEDLLENYSPDPHPFMRGSIACTGTEYCSLSIVETKNRQVRYARWLKDNVDVPEGVTDFHVHLSGCTASCAQPQIADVSLRGMKTRKDGEPVEALDVGLGGGLGEHPRFADWVEMRVPADEVPGYIRNLLDAYVAEREERAAPEGRQKRDGDAVEYETFREFVARHDEDALQGLADPEETSYEDPYMHNTKTTWYPYADEDDLDASPAPTDGSGEPLSVDD</sequence>
<dbReference type="InterPro" id="IPR051329">
    <property type="entry name" value="NIR_SIR_4Fe-4S"/>
</dbReference>
<dbReference type="GO" id="GO:0051539">
    <property type="term" value="F:4 iron, 4 sulfur cluster binding"/>
    <property type="evidence" value="ECO:0007669"/>
    <property type="project" value="UniProtKB-KW"/>
</dbReference>
<dbReference type="Pfam" id="PF01077">
    <property type="entry name" value="NIR_SIR"/>
    <property type="match status" value="2"/>
</dbReference>
<dbReference type="RefSeq" id="WP_089668895.1">
    <property type="nucleotide sequence ID" value="NZ_FOJA01000001.1"/>
</dbReference>
<dbReference type="SUPFAM" id="SSF55124">
    <property type="entry name" value="Nitrite/Sulfite reductase N-terminal domain-like"/>
    <property type="match status" value="2"/>
</dbReference>
<dbReference type="InterPro" id="IPR006067">
    <property type="entry name" value="NO2/SO3_Rdtase_4Fe4S_dom"/>
</dbReference>
<feature type="domain" description="Nitrite/Sulfite reductase ferredoxin-like" evidence="10">
    <location>
        <begin position="321"/>
        <end position="383"/>
    </location>
</feature>
<feature type="domain" description="Nitrite/sulphite reductase 4Fe-4S" evidence="9">
    <location>
        <begin position="137"/>
        <end position="290"/>
    </location>
</feature>
<evidence type="ECO:0000256" key="3">
    <source>
        <dbReference type="ARBA" id="ARBA00022617"/>
    </source>
</evidence>
<dbReference type="PANTHER" id="PTHR32439">
    <property type="entry name" value="FERREDOXIN--NITRITE REDUCTASE, CHLOROPLASTIC"/>
    <property type="match status" value="1"/>
</dbReference>
<reference evidence="11 12" key="1">
    <citation type="submission" date="2016-10" db="EMBL/GenBank/DDBJ databases">
        <authorList>
            <person name="de Groot N.N."/>
        </authorList>
    </citation>
    <scope>NUCLEOTIDE SEQUENCE [LARGE SCALE GENOMIC DNA]</scope>
    <source>
        <strain evidence="11 12">CGMCC 1.5337</strain>
    </source>
</reference>
<organism evidence="11 12">
    <name type="scientific">Halobacterium jilantaiense</name>
    <dbReference type="NCBI Taxonomy" id="355548"/>
    <lineage>
        <taxon>Archaea</taxon>
        <taxon>Methanobacteriati</taxon>
        <taxon>Methanobacteriota</taxon>
        <taxon>Stenosarchaea group</taxon>
        <taxon>Halobacteria</taxon>
        <taxon>Halobacteriales</taxon>
        <taxon>Halobacteriaceae</taxon>
        <taxon>Halobacterium</taxon>
    </lineage>
</organism>
<feature type="domain" description="Nitrite/Sulfite reductase ferredoxin-like" evidence="10">
    <location>
        <begin position="52"/>
        <end position="91"/>
    </location>
</feature>
<dbReference type="InterPro" id="IPR005117">
    <property type="entry name" value="NiRdtase/SiRdtase_haem-b_fer"/>
</dbReference>
<evidence type="ECO:0000259" key="9">
    <source>
        <dbReference type="Pfam" id="PF01077"/>
    </source>
</evidence>
<dbReference type="GO" id="GO:0020037">
    <property type="term" value="F:heme binding"/>
    <property type="evidence" value="ECO:0007669"/>
    <property type="project" value="InterPro"/>
</dbReference>
<name>A0A1I0PI25_9EURY</name>
<evidence type="ECO:0000256" key="7">
    <source>
        <dbReference type="ARBA" id="ARBA00023014"/>
    </source>
</evidence>
<comment type="similarity">
    <text evidence="1">Belongs to the nitrite and sulfite reductase 4Fe-4S domain family.</text>
</comment>
<evidence type="ECO:0000256" key="5">
    <source>
        <dbReference type="ARBA" id="ARBA00023002"/>
    </source>
</evidence>
<dbReference type="OrthoDB" id="15347at2157"/>
<evidence type="ECO:0000313" key="12">
    <source>
        <dbReference type="Proteomes" id="UP000198518"/>
    </source>
</evidence>
<evidence type="ECO:0000256" key="1">
    <source>
        <dbReference type="ARBA" id="ARBA00010429"/>
    </source>
</evidence>
<feature type="region of interest" description="Disordered" evidence="8">
    <location>
        <begin position="549"/>
        <end position="602"/>
    </location>
</feature>
<evidence type="ECO:0000256" key="4">
    <source>
        <dbReference type="ARBA" id="ARBA00022723"/>
    </source>
</evidence>
<dbReference type="InterPro" id="IPR006066">
    <property type="entry name" value="NO2/SO3_Rdtase_FeS/sirohaem_BS"/>
</dbReference>
<dbReference type="GO" id="GO:0016491">
    <property type="term" value="F:oxidoreductase activity"/>
    <property type="evidence" value="ECO:0007669"/>
    <property type="project" value="UniProtKB-KW"/>
</dbReference>
<dbReference type="EMBL" id="FOJA01000001">
    <property type="protein sequence ID" value="SEW14033.1"/>
    <property type="molecule type" value="Genomic_DNA"/>
</dbReference>
<keyword evidence="2" id="KW-0004">4Fe-4S</keyword>
<dbReference type="PROSITE" id="PS00365">
    <property type="entry name" value="NIR_SIR"/>
    <property type="match status" value="1"/>
</dbReference>
<evidence type="ECO:0000256" key="2">
    <source>
        <dbReference type="ARBA" id="ARBA00022485"/>
    </source>
</evidence>
<keyword evidence="5" id="KW-0560">Oxidoreductase</keyword>
<dbReference type="SUPFAM" id="SSF56014">
    <property type="entry name" value="Nitrite and sulphite reductase 4Fe-4S domain-like"/>
    <property type="match status" value="2"/>
</dbReference>
<keyword evidence="12" id="KW-1185">Reference proteome</keyword>
<dbReference type="PRINTS" id="PR00397">
    <property type="entry name" value="SIROHAEM"/>
</dbReference>
<evidence type="ECO:0000256" key="8">
    <source>
        <dbReference type="SAM" id="MobiDB-lite"/>
    </source>
</evidence>
<gene>
    <name evidence="11" type="ORF">SAMN04487945_1706</name>
</gene>
<keyword evidence="7" id="KW-0411">Iron-sulfur</keyword>
<dbReference type="Gene3D" id="3.30.413.10">
    <property type="entry name" value="Sulfite Reductase Hemoprotein, domain 1"/>
    <property type="match status" value="2"/>
</dbReference>
<keyword evidence="4" id="KW-0479">Metal-binding</keyword>
<feature type="domain" description="Nitrite/sulphite reductase 4Fe-4S" evidence="9">
    <location>
        <begin position="397"/>
        <end position="544"/>
    </location>
</feature>
<protein>
    <submittedName>
        <fullName evidence="11">Ferredoxin-nitrite reductase</fullName>
    </submittedName>
</protein>
<evidence type="ECO:0000313" key="11">
    <source>
        <dbReference type="EMBL" id="SEW14033.1"/>
    </source>
</evidence>
<dbReference type="Pfam" id="PF03460">
    <property type="entry name" value="NIR_SIR_ferr"/>
    <property type="match status" value="3"/>
</dbReference>
<dbReference type="AlphaFoldDB" id="A0A1I0PI25"/>
<evidence type="ECO:0000256" key="6">
    <source>
        <dbReference type="ARBA" id="ARBA00023004"/>
    </source>
</evidence>
<evidence type="ECO:0000259" key="10">
    <source>
        <dbReference type="Pfam" id="PF03460"/>
    </source>
</evidence>
<keyword evidence="3" id="KW-0349">Heme</keyword>
<keyword evidence="6" id="KW-0408">Iron</keyword>
<dbReference type="Gene3D" id="3.90.480.20">
    <property type="match status" value="1"/>
</dbReference>
<dbReference type="STRING" id="355548.SAMN04487945_1706"/>
<accession>A0A1I0PI25</accession>